<keyword evidence="5 8" id="KW-0406">Ion transport</keyword>
<feature type="transmembrane region" description="Helical" evidence="10">
    <location>
        <begin position="443"/>
        <end position="461"/>
    </location>
</feature>
<keyword evidence="13" id="KW-1185">Reference proteome</keyword>
<dbReference type="Pfam" id="PF07885">
    <property type="entry name" value="Ion_trans_2"/>
    <property type="match status" value="2"/>
</dbReference>
<evidence type="ECO:0000259" key="11">
    <source>
        <dbReference type="Pfam" id="PF07885"/>
    </source>
</evidence>
<dbReference type="PRINTS" id="PR01333">
    <property type="entry name" value="2POREKCHANEL"/>
</dbReference>
<name>A0A1Z5JKG8_FISSO</name>
<proteinExistence type="inferred from homology"/>
<evidence type="ECO:0000313" key="12">
    <source>
        <dbReference type="EMBL" id="GAX14497.1"/>
    </source>
</evidence>
<feature type="transmembrane region" description="Helical" evidence="10">
    <location>
        <begin position="101"/>
        <end position="124"/>
    </location>
</feature>
<dbReference type="GO" id="GO:0022841">
    <property type="term" value="F:potassium ion leak channel activity"/>
    <property type="evidence" value="ECO:0007669"/>
    <property type="project" value="TreeGrafter"/>
</dbReference>
<feature type="domain" description="Potassium channel" evidence="11">
    <location>
        <begin position="428"/>
        <end position="500"/>
    </location>
</feature>
<reference evidence="12 13" key="1">
    <citation type="journal article" date="2015" name="Plant Cell">
        <title>Oil accumulation by the oleaginous diatom Fistulifera solaris as revealed by the genome and transcriptome.</title>
        <authorList>
            <person name="Tanaka T."/>
            <person name="Maeda Y."/>
            <person name="Veluchamy A."/>
            <person name="Tanaka M."/>
            <person name="Abida H."/>
            <person name="Marechal E."/>
            <person name="Bowler C."/>
            <person name="Muto M."/>
            <person name="Sunaga Y."/>
            <person name="Tanaka M."/>
            <person name="Yoshino T."/>
            <person name="Taniguchi T."/>
            <person name="Fukuda Y."/>
            <person name="Nemoto M."/>
            <person name="Matsumoto M."/>
            <person name="Wong P.S."/>
            <person name="Aburatani S."/>
            <person name="Fujibuchi W."/>
        </authorList>
    </citation>
    <scope>NUCLEOTIDE SEQUENCE [LARGE SCALE GENOMIC DNA]</scope>
    <source>
        <strain evidence="12 13">JPCC DA0580</strain>
    </source>
</reference>
<dbReference type="SUPFAM" id="SSF81324">
    <property type="entry name" value="Voltage-gated potassium channels"/>
    <property type="match status" value="2"/>
</dbReference>
<dbReference type="PANTHER" id="PTHR11003:SF330">
    <property type="entry name" value="POTASSIUM CHANNEL DOMAIN-CONTAINING PROTEIN"/>
    <property type="match status" value="1"/>
</dbReference>
<dbReference type="GO" id="GO:0015271">
    <property type="term" value="F:outward rectifier potassium channel activity"/>
    <property type="evidence" value="ECO:0007669"/>
    <property type="project" value="TreeGrafter"/>
</dbReference>
<dbReference type="AlphaFoldDB" id="A0A1Z5JKG8"/>
<dbReference type="InParanoid" id="A0A1Z5JKG8"/>
<dbReference type="Gene3D" id="1.10.287.70">
    <property type="match status" value="1"/>
</dbReference>
<keyword evidence="3 8" id="KW-0812">Transmembrane</keyword>
<comment type="similarity">
    <text evidence="8">Belongs to the two pore domain potassium channel (TC 1.A.1.8) family.</text>
</comment>
<evidence type="ECO:0000256" key="2">
    <source>
        <dbReference type="ARBA" id="ARBA00022448"/>
    </source>
</evidence>
<dbReference type="OrthoDB" id="48488at2759"/>
<feature type="domain" description="Potassium channel" evidence="11">
    <location>
        <begin position="336"/>
        <end position="391"/>
    </location>
</feature>
<evidence type="ECO:0000256" key="10">
    <source>
        <dbReference type="SAM" id="Phobius"/>
    </source>
</evidence>
<evidence type="ECO:0000256" key="8">
    <source>
        <dbReference type="RuleBase" id="RU003857"/>
    </source>
</evidence>
<dbReference type="InterPro" id="IPR003280">
    <property type="entry name" value="2pore_dom_K_chnl"/>
</dbReference>
<comment type="subcellular location">
    <subcellularLocation>
        <location evidence="1">Membrane</location>
        <topology evidence="1">Multi-pass membrane protein</topology>
    </subcellularLocation>
</comment>
<dbReference type="PANTHER" id="PTHR11003">
    <property type="entry name" value="POTASSIUM CHANNEL, SUBFAMILY K"/>
    <property type="match status" value="1"/>
</dbReference>
<evidence type="ECO:0000256" key="1">
    <source>
        <dbReference type="ARBA" id="ARBA00004141"/>
    </source>
</evidence>
<evidence type="ECO:0000256" key="9">
    <source>
        <dbReference type="SAM" id="MobiDB-lite"/>
    </source>
</evidence>
<evidence type="ECO:0000256" key="7">
    <source>
        <dbReference type="ARBA" id="ARBA00023303"/>
    </source>
</evidence>
<gene>
    <name evidence="12" type="ORF">FisN_11Hu042</name>
</gene>
<feature type="region of interest" description="Disordered" evidence="9">
    <location>
        <begin position="26"/>
        <end position="80"/>
    </location>
</feature>
<evidence type="ECO:0000256" key="6">
    <source>
        <dbReference type="ARBA" id="ARBA00023136"/>
    </source>
</evidence>
<dbReference type="InterPro" id="IPR013099">
    <property type="entry name" value="K_chnl_dom"/>
</dbReference>
<dbReference type="GO" id="GO:0005886">
    <property type="term" value="C:plasma membrane"/>
    <property type="evidence" value="ECO:0007669"/>
    <property type="project" value="TreeGrafter"/>
</dbReference>
<keyword evidence="2 8" id="KW-0813">Transport</keyword>
<accession>A0A1Z5JKG8</accession>
<keyword evidence="7 8" id="KW-0407">Ion channel</keyword>
<evidence type="ECO:0000256" key="5">
    <source>
        <dbReference type="ARBA" id="ARBA00023065"/>
    </source>
</evidence>
<keyword evidence="6 10" id="KW-0472">Membrane</keyword>
<comment type="caution">
    <text evidence="12">The sequence shown here is derived from an EMBL/GenBank/DDBJ whole genome shotgun (WGS) entry which is preliminary data.</text>
</comment>
<evidence type="ECO:0000256" key="3">
    <source>
        <dbReference type="ARBA" id="ARBA00022692"/>
    </source>
</evidence>
<sequence length="525" mass="60409">MKRNHYRLETSNGWIGFLDTAEENAQTQSSDNLHLEESIDDDDAETITKSNNLNADRRTAEEIEDEREDVDVRKTKGETDDDDDEKVLCLNCCCCRLCPRISLLFIGILFPLWTLISISTLFGIGLSAMESPREVHLNDQFMASRTEILLYSSGAKNFTRRIPRICLAIFLEKSRQNNVEEITKLIQTLYFNDSSFVPPLMDVLNLTELVLINVTDLDEHMTACGVAADPVVERLLTTLLDAYHNLPGALTFNWIRCVNRTSEFVNVTNIRPDSQRKYYERIWETHQQDLYREYLVEELERVNRFPELNLTFDATARYRAFNRSIHDATGGTGCDNNIAASVWFWFTVMTTMGYGNQGPATWQGKGLIFSLGFISILMFGVILQRAGRVISALFDDVLSRFRLRVLTRPWFLCAVWGMIYFGYMTINAYYIKSWKLSRLGETFSLAEGYWFSFISFTTIGLGDIFIEPEVLIPVDMINLPFIYLVGFTFFAAFIENVVACFPKGKRLRLLDALIERIQKRNNSKH</sequence>
<keyword evidence="4 10" id="KW-1133">Transmembrane helix</keyword>
<dbReference type="EMBL" id="BDSP01000080">
    <property type="protein sequence ID" value="GAX14497.1"/>
    <property type="molecule type" value="Genomic_DNA"/>
</dbReference>
<dbReference type="Proteomes" id="UP000198406">
    <property type="component" value="Unassembled WGS sequence"/>
</dbReference>
<feature type="transmembrane region" description="Helical" evidence="10">
    <location>
        <begin position="367"/>
        <end position="387"/>
    </location>
</feature>
<protein>
    <recommendedName>
        <fullName evidence="11">Potassium channel domain-containing protein</fullName>
    </recommendedName>
</protein>
<dbReference type="GO" id="GO:0030322">
    <property type="term" value="P:stabilization of membrane potential"/>
    <property type="evidence" value="ECO:0007669"/>
    <property type="project" value="TreeGrafter"/>
</dbReference>
<organism evidence="12 13">
    <name type="scientific">Fistulifera solaris</name>
    <name type="common">Oleaginous diatom</name>
    <dbReference type="NCBI Taxonomy" id="1519565"/>
    <lineage>
        <taxon>Eukaryota</taxon>
        <taxon>Sar</taxon>
        <taxon>Stramenopiles</taxon>
        <taxon>Ochrophyta</taxon>
        <taxon>Bacillariophyta</taxon>
        <taxon>Bacillariophyceae</taxon>
        <taxon>Bacillariophycidae</taxon>
        <taxon>Naviculales</taxon>
        <taxon>Naviculaceae</taxon>
        <taxon>Fistulifera</taxon>
    </lineage>
</organism>
<evidence type="ECO:0000313" key="13">
    <source>
        <dbReference type="Proteomes" id="UP000198406"/>
    </source>
</evidence>
<evidence type="ECO:0000256" key="4">
    <source>
        <dbReference type="ARBA" id="ARBA00022989"/>
    </source>
</evidence>
<feature type="transmembrane region" description="Helical" evidence="10">
    <location>
        <begin position="481"/>
        <end position="501"/>
    </location>
</feature>
<feature type="transmembrane region" description="Helical" evidence="10">
    <location>
        <begin position="407"/>
        <end position="431"/>
    </location>
</feature>